<evidence type="ECO:0000256" key="2">
    <source>
        <dbReference type="ARBA" id="ARBA00012438"/>
    </source>
</evidence>
<evidence type="ECO:0000259" key="9">
    <source>
        <dbReference type="PROSITE" id="PS50112"/>
    </source>
</evidence>
<feature type="coiled-coil region" evidence="5">
    <location>
        <begin position="239"/>
        <end position="266"/>
    </location>
</feature>
<dbReference type="PANTHER" id="PTHR43065">
    <property type="entry name" value="SENSOR HISTIDINE KINASE"/>
    <property type="match status" value="1"/>
</dbReference>
<dbReference type="Pfam" id="PF00072">
    <property type="entry name" value="Response_reg"/>
    <property type="match status" value="1"/>
</dbReference>
<comment type="caution">
    <text evidence="11">The sequence shown here is derived from an EMBL/GenBank/DDBJ whole genome shotgun (WGS) entry which is preliminary data.</text>
</comment>
<dbReference type="PROSITE" id="PS50113">
    <property type="entry name" value="PAC"/>
    <property type="match status" value="1"/>
</dbReference>
<dbReference type="InterPro" id="IPR001610">
    <property type="entry name" value="PAC"/>
</dbReference>
<dbReference type="InterPro" id="IPR005467">
    <property type="entry name" value="His_kinase_dom"/>
</dbReference>
<feature type="domain" description="Response regulatory" evidence="8">
    <location>
        <begin position="664"/>
        <end position="780"/>
    </location>
</feature>
<dbReference type="RefSeq" id="WP_213042515.1">
    <property type="nucleotide sequence ID" value="NZ_CAJNBJ010000016.1"/>
</dbReference>
<dbReference type="EMBL" id="CAJNBJ010000016">
    <property type="protein sequence ID" value="CAE6754775.1"/>
    <property type="molecule type" value="Genomic_DNA"/>
</dbReference>
<dbReference type="PROSITE" id="PS50109">
    <property type="entry name" value="HIS_KIN"/>
    <property type="match status" value="1"/>
</dbReference>
<organism evidence="11 12">
    <name type="scientific">Nitrospira defluvii</name>
    <dbReference type="NCBI Taxonomy" id="330214"/>
    <lineage>
        <taxon>Bacteria</taxon>
        <taxon>Pseudomonadati</taxon>
        <taxon>Nitrospirota</taxon>
        <taxon>Nitrospiria</taxon>
        <taxon>Nitrospirales</taxon>
        <taxon>Nitrospiraceae</taxon>
        <taxon>Nitrospira</taxon>
    </lineage>
</organism>
<dbReference type="SMART" id="SM00091">
    <property type="entry name" value="PAS"/>
    <property type="match status" value="1"/>
</dbReference>
<evidence type="ECO:0000313" key="12">
    <source>
        <dbReference type="Proteomes" id="UP000675880"/>
    </source>
</evidence>
<dbReference type="CDD" id="cd00082">
    <property type="entry name" value="HisKA"/>
    <property type="match status" value="1"/>
</dbReference>
<feature type="modified residue" description="4-aspartylphosphate" evidence="4">
    <location>
        <position position="715"/>
    </location>
</feature>
<dbReference type="Pfam" id="PF02518">
    <property type="entry name" value="HATPase_c"/>
    <property type="match status" value="1"/>
</dbReference>
<evidence type="ECO:0000256" key="3">
    <source>
        <dbReference type="ARBA" id="ARBA00022553"/>
    </source>
</evidence>
<dbReference type="SUPFAM" id="SSF55785">
    <property type="entry name" value="PYP-like sensor domain (PAS domain)"/>
    <property type="match status" value="1"/>
</dbReference>
<evidence type="ECO:0000259" key="7">
    <source>
        <dbReference type="PROSITE" id="PS50109"/>
    </source>
</evidence>
<dbReference type="SUPFAM" id="SSF55874">
    <property type="entry name" value="ATPase domain of HSP90 chaperone/DNA topoisomerase II/histidine kinase"/>
    <property type="match status" value="1"/>
</dbReference>
<evidence type="ECO:0000256" key="6">
    <source>
        <dbReference type="SAM" id="Phobius"/>
    </source>
</evidence>
<feature type="transmembrane region" description="Helical" evidence="6">
    <location>
        <begin position="164"/>
        <end position="184"/>
    </location>
</feature>
<dbReference type="InterPro" id="IPR000014">
    <property type="entry name" value="PAS"/>
</dbReference>
<dbReference type="Gene3D" id="1.10.287.130">
    <property type="match status" value="1"/>
</dbReference>
<keyword evidence="6" id="KW-0472">Membrane</keyword>
<dbReference type="PROSITE" id="PS50112">
    <property type="entry name" value="PAS"/>
    <property type="match status" value="1"/>
</dbReference>
<dbReference type="InterPro" id="IPR011006">
    <property type="entry name" value="CheY-like_superfamily"/>
</dbReference>
<dbReference type="SUPFAM" id="SSF52172">
    <property type="entry name" value="CheY-like"/>
    <property type="match status" value="1"/>
</dbReference>
<dbReference type="InterPro" id="IPR000700">
    <property type="entry name" value="PAS-assoc_C"/>
</dbReference>
<evidence type="ECO:0000256" key="5">
    <source>
        <dbReference type="SAM" id="Coils"/>
    </source>
</evidence>
<evidence type="ECO:0000259" key="8">
    <source>
        <dbReference type="PROSITE" id="PS50110"/>
    </source>
</evidence>
<dbReference type="InterPro" id="IPR036097">
    <property type="entry name" value="HisK_dim/P_sf"/>
</dbReference>
<dbReference type="PANTHER" id="PTHR43065:SF42">
    <property type="entry name" value="TWO-COMPONENT SENSOR PPRA"/>
    <property type="match status" value="1"/>
</dbReference>
<dbReference type="SUPFAM" id="SSF47384">
    <property type="entry name" value="Homodimeric domain of signal transducing histidine kinase"/>
    <property type="match status" value="1"/>
</dbReference>
<dbReference type="Gene3D" id="3.40.50.2300">
    <property type="match status" value="1"/>
</dbReference>
<evidence type="ECO:0000259" key="10">
    <source>
        <dbReference type="PROSITE" id="PS50113"/>
    </source>
</evidence>
<feature type="domain" description="PAS" evidence="9">
    <location>
        <begin position="277"/>
        <end position="350"/>
    </location>
</feature>
<feature type="transmembrane region" description="Helical" evidence="6">
    <location>
        <begin position="52"/>
        <end position="69"/>
    </location>
</feature>
<keyword evidence="5" id="KW-0175">Coiled coil</keyword>
<dbReference type="SMART" id="SM00086">
    <property type="entry name" value="PAC"/>
    <property type="match status" value="1"/>
</dbReference>
<comment type="catalytic activity">
    <reaction evidence="1">
        <text>ATP + protein L-histidine = ADP + protein N-phospho-L-histidine.</text>
        <dbReference type="EC" id="2.7.13.3"/>
    </reaction>
</comment>
<name>A0ABM8RID0_9BACT</name>
<dbReference type="InterPro" id="IPR013655">
    <property type="entry name" value="PAS_fold_3"/>
</dbReference>
<keyword evidence="6" id="KW-1133">Transmembrane helix</keyword>
<feature type="transmembrane region" description="Helical" evidence="6">
    <location>
        <begin position="27"/>
        <end position="46"/>
    </location>
</feature>
<keyword evidence="11" id="KW-0808">Transferase</keyword>
<feature type="transmembrane region" description="Helical" evidence="6">
    <location>
        <begin position="89"/>
        <end position="109"/>
    </location>
</feature>
<dbReference type="PROSITE" id="PS50110">
    <property type="entry name" value="RESPONSE_REGULATORY"/>
    <property type="match status" value="1"/>
</dbReference>
<evidence type="ECO:0000256" key="4">
    <source>
        <dbReference type="PROSITE-ProRule" id="PRU00169"/>
    </source>
</evidence>
<accession>A0ABM8RID0</accession>
<dbReference type="CDD" id="cd00156">
    <property type="entry name" value="REC"/>
    <property type="match status" value="1"/>
</dbReference>
<keyword evidence="6" id="KW-0812">Transmembrane</keyword>
<dbReference type="CDD" id="cd00130">
    <property type="entry name" value="PAS"/>
    <property type="match status" value="1"/>
</dbReference>
<dbReference type="GO" id="GO:0004673">
    <property type="term" value="F:protein histidine kinase activity"/>
    <property type="evidence" value="ECO:0007669"/>
    <property type="project" value="UniProtKB-EC"/>
</dbReference>
<keyword evidence="11" id="KW-0418">Kinase</keyword>
<keyword evidence="3 4" id="KW-0597">Phosphoprotein</keyword>
<dbReference type="Gene3D" id="3.30.565.10">
    <property type="entry name" value="Histidine kinase-like ATPase, C-terminal domain"/>
    <property type="match status" value="1"/>
</dbReference>
<dbReference type="InterPro" id="IPR036890">
    <property type="entry name" value="HATPase_C_sf"/>
</dbReference>
<dbReference type="PRINTS" id="PR00344">
    <property type="entry name" value="BCTRLSENSOR"/>
</dbReference>
<dbReference type="NCBIfam" id="TIGR00229">
    <property type="entry name" value="sensory_box"/>
    <property type="match status" value="1"/>
</dbReference>
<dbReference type="InterPro" id="IPR001789">
    <property type="entry name" value="Sig_transdc_resp-reg_receiver"/>
</dbReference>
<protein>
    <recommendedName>
        <fullName evidence="2">histidine kinase</fullName>
        <ecNumber evidence="2">2.7.13.3</ecNumber>
    </recommendedName>
</protein>
<reference evidence="11 12" key="1">
    <citation type="submission" date="2021-02" db="EMBL/GenBank/DDBJ databases">
        <authorList>
            <person name="Han P."/>
        </authorList>
    </citation>
    <scope>NUCLEOTIDE SEQUENCE [LARGE SCALE GENOMIC DNA]</scope>
    <source>
        <strain evidence="11">Candidatus Nitrospira sp. ZN2</strain>
    </source>
</reference>
<dbReference type="InterPro" id="IPR004358">
    <property type="entry name" value="Sig_transdc_His_kin-like_C"/>
</dbReference>
<dbReference type="Proteomes" id="UP000675880">
    <property type="component" value="Unassembled WGS sequence"/>
</dbReference>
<gene>
    <name evidence="11" type="ORF">NSPZN2_30348</name>
</gene>
<dbReference type="EC" id="2.7.13.3" evidence="2"/>
<evidence type="ECO:0000313" key="11">
    <source>
        <dbReference type="EMBL" id="CAE6754775.1"/>
    </source>
</evidence>
<dbReference type="Pfam" id="PF00512">
    <property type="entry name" value="HisKA"/>
    <property type="match status" value="1"/>
</dbReference>
<proteinExistence type="predicted"/>
<dbReference type="InterPro" id="IPR003661">
    <property type="entry name" value="HisK_dim/P_dom"/>
</dbReference>
<sequence length="786" mass="87670">MDRPSQADPTTNLHAQQVHVLYRNMPTGVLASAANAAILAAVEWSVVPHTPLVAWVLVLCVIAAARAVLIFQYRRAVPSHWSSTDWHRWMLVGTTAAGVAWGSSVYFLAQEIPLPYELVHLFVLGGMTAGAISVLSVSLPLFLCYAVPVTVPALGHLLFSGHEFHGIMGVMGGLFLIATVHSAWNFNRVLLSSMRLQLEKLRLIRSLTTRTEAVERLNQEITKEIHERRVIEEHLRTAQSDLEQRIAERTADLAQANARLQQEVREHRLTEGARLSSEKRFNYLTDNLNQGVWFARAQPPQVLYVNPAFERIWGLPAARFYDNPKLWRDCVHPDDQRMVTEVYDAELTNPSGRDVQLLYRIVRPDGKIRWIHDRMVIHRSETGDVDSLSGITEDITEARELEDQLRQAQKMEAVGRLAGGVAHDFNNVMTVILGYSAVLLQELSHNSSARYFVQEIQRAGERCAALTGQLLAFSRKQMLHPVSLDLHRVIRDLMALLKSLIGEHVTIVLQLDPTPRWVKADAVQLEQVLLNLAVNARDAMPHGGTLTIDTSQVFPQEVWGPNHEARTTRTYVRLRVHDTGTGIDAATKAKIFEPFFTTKPPGRGTGLGLSTVYGIVHQSGGTISVESTVGHGTTMTVFLPEVMPPHIALPANAPAPDHKTATEIILLVEDEPSVRLLTQHILRTHGYTVHEAEDGFQALDLIRRTSLHVDLLITDLVMPGMNGKELAMRLRSHFADLKVLYMSGYSDNPPVTGDESQGQTTFLQKPFSPEDLIRLVREILQPVSPA</sequence>
<dbReference type="Pfam" id="PF08447">
    <property type="entry name" value="PAS_3"/>
    <property type="match status" value="1"/>
</dbReference>
<feature type="transmembrane region" description="Helical" evidence="6">
    <location>
        <begin position="121"/>
        <end position="143"/>
    </location>
</feature>
<dbReference type="InterPro" id="IPR003594">
    <property type="entry name" value="HATPase_dom"/>
</dbReference>
<keyword evidence="12" id="KW-1185">Reference proteome</keyword>
<dbReference type="SMART" id="SM00448">
    <property type="entry name" value="REC"/>
    <property type="match status" value="1"/>
</dbReference>
<feature type="domain" description="Histidine kinase" evidence="7">
    <location>
        <begin position="420"/>
        <end position="643"/>
    </location>
</feature>
<dbReference type="Gene3D" id="3.30.450.20">
    <property type="entry name" value="PAS domain"/>
    <property type="match status" value="1"/>
</dbReference>
<dbReference type="SMART" id="SM00388">
    <property type="entry name" value="HisKA"/>
    <property type="match status" value="1"/>
</dbReference>
<feature type="domain" description="PAC" evidence="10">
    <location>
        <begin position="355"/>
        <end position="407"/>
    </location>
</feature>
<evidence type="ECO:0000256" key="1">
    <source>
        <dbReference type="ARBA" id="ARBA00000085"/>
    </source>
</evidence>
<dbReference type="InterPro" id="IPR035965">
    <property type="entry name" value="PAS-like_dom_sf"/>
</dbReference>
<dbReference type="SMART" id="SM00387">
    <property type="entry name" value="HATPase_c"/>
    <property type="match status" value="1"/>
</dbReference>